<evidence type="ECO:0000313" key="1">
    <source>
        <dbReference type="EMBL" id="SEH32015.1"/>
    </source>
</evidence>
<proteinExistence type="predicted"/>
<accession>A0A1H6HCV5</accession>
<protein>
    <submittedName>
        <fullName evidence="1">Uncharacterized protein</fullName>
    </submittedName>
</protein>
<reference evidence="1 2" key="1">
    <citation type="submission" date="2016-10" db="EMBL/GenBank/DDBJ databases">
        <authorList>
            <person name="de Groot N.N."/>
        </authorList>
    </citation>
    <scope>NUCLEOTIDE SEQUENCE [LARGE SCALE GENOMIC DNA]</scope>
    <source>
        <strain evidence="1 2">DSM 23031</strain>
    </source>
</reference>
<name>A0A1H6HCV5_CHRCI</name>
<sequence length="73" mass="8596">MFDLNYDLIKKEIESEVCKEHGLHPELVKTDEGFGIKACCEPFREELVEKSGKMIEEETKKILDEMMKDLFKE</sequence>
<dbReference type="OrthoDB" id="1269385at2"/>
<dbReference type="Proteomes" id="UP000198561">
    <property type="component" value="Unassembled WGS sequence"/>
</dbReference>
<dbReference type="STRING" id="680127.SAMN05421593_1637"/>
<evidence type="ECO:0000313" key="2">
    <source>
        <dbReference type="Proteomes" id="UP000198561"/>
    </source>
</evidence>
<dbReference type="EMBL" id="FNWQ01000002">
    <property type="protein sequence ID" value="SEH32015.1"/>
    <property type="molecule type" value="Genomic_DNA"/>
</dbReference>
<dbReference type="RefSeq" id="WP_089691062.1">
    <property type="nucleotide sequence ID" value="NZ_FNWQ01000002.1"/>
</dbReference>
<organism evidence="1 2">
    <name type="scientific">Chryseobacterium culicis</name>
    <dbReference type="NCBI Taxonomy" id="680127"/>
    <lineage>
        <taxon>Bacteria</taxon>
        <taxon>Pseudomonadati</taxon>
        <taxon>Bacteroidota</taxon>
        <taxon>Flavobacteriia</taxon>
        <taxon>Flavobacteriales</taxon>
        <taxon>Weeksellaceae</taxon>
        <taxon>Chryseobacterium group</taxon>
        <taxon>Chryseobacterium</taxon>
    </lineage>
</organism>
<gene>
    <name evidence="1" type="ORF">SAMN05421593_1637</name>
</gene>
<dbReference type="AlphaFoldDB" id="A0A1H6HCV5"/>